<keyword evidence="1" id="KW-1133">Transmembrane helix</keyword>
<dbReference type="EMBL" id="JAAOIW010000004">
    <property type="protein sequence ID" value="NHN30712.1"/>
    <property type="molecule type" value="Genomic_DNA"/>
</dbReference>
<sequence>MNKLRRIRRLLLDSRGTFTIEASFVMPLILICTLSLLFLALFVFQSSSAQHTAGIAADRTAFIWDNSRRDPITGAFNPGEDDGLYWRLHSDSVSDLFAFLVPNAGAQIVLPTSGASNDSSPENKLRRVGAAIAKDWSGLMQYSNKGLSREVSVNVNRPFHKPAYADKWLLSEVQSGAYSQVVDPVESIRIIDLTRTFISEVKGRITPRAALATFVEPRSAPQQRTVINSHASAARYLQALVNGSEQTVRVHGTTDRQVDALDANEVAHQAFYTFNESQLRNVQMPKDAELLQAGTQIKGVVWHFFKQSSKDTVTLSASFRQELQRKGIVIVIHE</sequence>
<evidence type="ECO:0000256" key="1">
    <source>
        <dbReference type="SAM" id="Phobius"/>
    </source>
</evidence>
<evidence type="ECO:0000313" key="3">
    <source>
        <dbReference type="Proteomes" id="UP001165962"/>
    </source>
</evidence>
<gene>
    <name evidence="2" type="ORF">G9U52_12800</name>
</gene>
<proteinExistence type="predicted"/>
<reference evidence="2" key="1">
    <citation type="submission" date="2020-03" db="EMBL/GenBank/DDBJ databases">
        <title>Draft sequencing of Paenibacilllus sp. S3N08.</title>
        <authorList>
            <person name="Kim D.-U."/>
        </authorList>
    </citation>
    <scope>NUCLEOTIDE SEQUENCE</scope>
    <source>
        <strain evidence="2">S3N08</strain>
    </source>
</reference>
<name>A0ABX0J2X2_9BACL</name>
<dbReference type="Proteomes" id="UP001165962">
    <property type="component" value="Unassembled WGS sequence"/>
</dbReference>
<dbReference type="RefSeq" id="WP_166150043.1">
    <property type="nucleotide sequence ID" value="NZ_JAAOIW010000004.1"/>
</dbReference>
<feature type="transmembrane region" description="Helical" evidence="1">
    <location>
        <begin position="20"/>
        <end position="44"/>
    </location>
</feature>
<organism evidence="2 3">
    <name type="scientific">Paenibacillus agricola</name>
    <dbReference type="NCBI Taxonomy" id="2716264"/>
    <lineage>
        <taxon>Bacteria</taxon>
        <taxon>Bacillati</taxon>
        <taxon>Bacillota</taxon>
        <taxon>Bacilli</taxon>
        <taxon>Bacillales</taxon>
        <taxon>Paenibacillaceae</taxon>
        <taxon>Paenibacillus</taxon>
    </lineage>
</organism>
<accession>A0ABX0J2X2</accession>
<keyword evidence="1" id="KW-0472">Membrane</keyword>
<evidence type="ECO:0000313" key="2">
    <source>
        <dbReference type="EMBL" id="NHN30712.1"/>
    </source>
</evidence>
<keyword evidence="3" id="KW-1185">Reference proteome</keyword>
<protein>
    <recommendedName>
        <fullName evidence="4">Pilus assembly protein</fullName>
    </recommendedName>
</protein>
<evidence type="ECO:0008006" key="4">
    <source>
        <dbReference type="Google" id="ProtNLM"/>
    </source>
</evidence>
<keyword evidence="1" id="KW-0812">Transmembrane</keyword>
<comment type="caution">
    <text evidence="2">The sequence shown here is derived from an EMBL/GenBank/DDBJ whole genome shotgun (WGS) entry which is preliminary data.</text>
</comment>